<dbReference type="InterPro" id="IPR006058">
    <property type="entry name" value="2Fe2S_fd_BS"/>
</dbReference>
<dbReference type="AlphaFoldDB" id="A0A5M8Q6X3"/>
<evidence type="ECO:0000259" key="9">
    <source>
        <dbReference type="PROSITE" id="PS51085"/>
    </source>
</evidence>
<dbReference type="Pfam" id="PF00970">
    <property type="entry name" value="FAD_binding_6"/>
    <property type="match status" value="1"/>
</dbReference>
<dbReference type="PANTHER" id="PTHR47354:SF8">
    <property type="entry name" value="1,2-PHENYLACETYL-COA EPOXIDASE, SUBUNIT E"/>
    <property type="match status" value="1"/>
</dbReference>
<dbReference type="GO" id="GO:0051537">
    <property type="term" value="F:2 iron, 2 sulfur cluster binding"/>
    <property type="evidence" value="ECO:0007669"/>
    <property type="project" value="UniProtKB-KW"/>
</dbReference>
<evidence type="ECO:0000259" key="10">
    <source>
        <dbReference type="PROSITE" id="PS51384"/>
    </source>
</evidence>
<dbReference type="Pfam" id="PF00111">
    <property type="entry name" value="Fer2"/>
    <property type="match status" value="1"/>
</dbReference>
<dbReference type="PRINTS" id="PR00410">
    <property type="entry name" value="PHEHYDRXLASE"/>
</dbReference>
<organism evidence="11 13">
    <name type="scientific">Rufibacter glacialis</name>
    <dbReference type="NCBI Taxonomy" id="1259555"/>
    <lineage>
        <taxon>Bacteria</taxon>
        <taxon>Pseudomonadati</taxon>
        <taxon>Bacteroidota</taxon>
        <taxon>Cytophagia</taxon>
        <taxon>Cytophagales</taxon>
        <taxon>Hymenobacteraceae</taxon>
        <taxon>Rufibacter</taxon>
    </lineage>
</organism>
<comment type="cofactor">
    <cofactor evidence="1">
        <name>FAD</name>
        <dbReference type="ChEBI" id="CHEBI:57692"/>
    </cofactor>
</comment>
<evidence type="ECO:0000313" key="13">
    <source>
        <dbReference type="Proteomes" id="UP000323866"/>
    </source>
</evidence>
<dbReference type="PROSITE" id="PS00197">
    <property type="entry name" value="2FE2S_FER_1"/>
    <property type="match status" value="1"/>
</dbReference>
<evidence type="ECO:0000256" key="7">
    <source>
        <dbReference type="ARBA" id="ARBA00023004"/>
    </source>
</evidence>
<dbReference type="CDD" id="cd00207">
    <property type="entry name" value="fer2"/>
    <property type="match status" value="1"/>
</dbReference>
<feature type="domain" description="FAD-binding FR-type" evidence="10">
    <location>
        <begin position="3"/>
        <end position="106"/>
    </location>
</feature>
<dbReference type="InterPro" id="IPR001041">
    <property type="entry name" value="2Fe-2S_ferredoxin-type"/>
</dbReference>
<dbReference type="InterPro" id="IPR001433">
    <property type="entry name" value="OxRdtase_FAD/NAD-bd"/>
</dbReference>
<reference evidence="11 13" key="2">
    <citation type="submission" date="2019-09" db="EMBL/GenBank/DDBJ databases">
        <title>A bacterium isolated from glacier soil.</title>
        <authorList>
            <person name="Liu Q."/>
        </authorList>
    </citation>
    <scope>NUCLEOTIDE SEQUENCE [LARGE SCALE GENOMIC DNA]</scope>
    <source>
        <strain evidence="11 13">MDT1-10-3</strain>
    </source>
</reference>
<keyword evidence="14" id="KW-1185">Reference proteome</keyword>
<dbReference type="InterPro" id="IPR050415">
    <property type="entry name" value="MRET"/>
</dbReference>
<dbReference type="SUPFAM" id="SSF52343">
    <property type="entry name" value="Ferredoxin reductase-like, C-terminal NADP-linked domain"/>
    <property type="match status" value="1"/>
</dbReference>
<keyword evidence="3" id="KW-0001">2Fe-2S</keyword>
<reference evidence="11 13" key="1">
    <citation type="submission" date="2019-07" db="EMBL/GenBank/DDBJ databases">
        <authorList>
            <person name="Qu J.-H."/>
        </authorList>
    </citation>
    <scope>NUCLEOTIDE SEQUENCE [LARGE SCALE GENOMIC DNA]</scope>
    <source>
        <strain evidence="11 13">MDT1-10-3</strain>
    </source>
</reference>
<evidence type="ECO:0000256" key="4">
    <source>
        <dbReference type="ARBA" id="ARBA00022723"/>
    </source>
</evidence>
<evidence type="ECO:0000256" key="5">
    <source>
        <dbReference type="ARBA" id="ARBA00022827"/>
    </source>
</evidence>
<keyword evidence="2" id="KW-0285">Flavoprotein</keyword>
<name>A0A5M8Q6X3_9BACT</name>
<keyword evidence="5" id="KW-0274">FAD</keyword>
<dbReference type="InterPro" id="IPR017938">
    <property type="entry name" value="Riboflavin_synthase-like_b-brl"/>
</dbReference>
<evidence type="ECO:0000256" key="3">
    <source>
        <dbReference type="ARBA" id="ARBA00022714"/>
    </source>
</evidence>
<reference evidence="12 14" key="3">
    <citation type="submission" date="2024-08" db="EMBL/GenBank/DDBJ databases">
        <authorList>
            <person name="Wei W."/>
        </authorList>
    </citation>
    <scope>NUCLEOTIDE SEQUENCE [LARGE SCALE GENOMIC DNA]</scope>
    <source>
        <strain evidence="12 14">XU2</strain>
    </source>
</reference>
<dbReference type="InterPro" id="IPR036010">
    <property type="entry name" value="2Fe-2S_ferredoxin-like_sf"/>
</dbReference>
<dbReference type="PROSITE" id="PS51085">
    <property type="entry name" value="2FE2S_FER_2"/>
    <property type="match status" value="1"/>
</dbReference>
<evidence type="ECO:0000313" key="14">
    <source>
        <dbReference type="Proteomes" id="UP001570846"/>
    </source>
</evidence>
<keyword evidence="6" id="KW-0560">Oxidoreductase</keyword>
<evidence type="ECO:0000256" key="1">
    <source>
        <dbReference type="ARBA" id="ARBA00001974"/>
    </source>
</evidence>
<dbReference type="SUPFAM" id="SSF54292">
    <property type="entry name" value="2Fe-2S ferredoxin-like"/>
    <property type="match status" value="1"/>
</dbReference>
<dbReference type="PANTHER" id="PTHR47354">
    <property type="entry name" value="NADH OXIDOREDUCTASE HCR"/>
    <property type="match status" value="1"/>
</dbReference>
<dbReference type="EMBL" id="JBGOGF010000005">
    <property type="protein sequence ID" value="MFA1771893.1"/>
    <property type="molecule type" value="Genomic_DNA"/>
</dbReference>
<dbReference type="InterPro" id="IPR039261">
    <property type="entry name" value="FNR_nucleotide-bd"/>
</dbReference>
<comment type="caution">
    <text evidence="11">The sequence shown here is derived from an EMBL/GenBank/DDBJ whole genome shotgun (WGS) entry which is preliminary data.</text>
</comment>
<dbReference type="Pfam" id="PF00175">
    <property type="entry name" value="NAD_binding_1"/>
    <property type="match status" value="1"/>
</dbReference>
<dbReference type="GO" id="GO:0016491">
    <property type="term" value="F:oxidoreductase activity"/>
    <property type="evidence" value="ECO:0007669"/>
    <property type="project" value="UniProtKB-KW"/>
</dbReference>
<keyword evidence="7" id="KW-0408">Iron</keyword>
<dbReference type="OrthoDB" id="9789468at2"/>
<dbReference type="Gene3D" id="3.40.50.80">
    <property type="entry name" value="Nucleotide-binding domain of ferredoxin-NADP reductase (FNR) module"/>
    <property type="match status" value="1"/>
</dbReference>
<dbReference type="Proteomes" id="UP001570846">
    <property type="component" value="Unassembled WGS sequence"/>
</dbReference>
<dbReference type="PROSITE" id="PS51384">
    <property type="entry name" value="FAD_FR"/>
    <property type="match status" value="1"/>
</dbReference>
<sequence>MSVPYLPLTISQIKEEVPGVKTFVFGGGEAHSISYLPGQYLTLVAPTAQGEVRRSYSITSSPILGEPLTIGVKRIPNGIFSRRLVDEAREGEQVLTAGAAGLFVLPQEMDHVQQVFFWAAGSGITPIFSLLKTVLYAHPSVAVVLVYSNHDQHSTLFYRELLQLESDFPDRLKILFLFSNSPRLDQARLHQDLLKRIVKENAIAPLGKIVCYVCGPENYRRLCRYGLRAAGIPADNLRQETFSTTKVPARIAPPDTLPHLVSLLYQGVTRQIVPQYPDNILLAARKAGIFLPYSCEAGRCGNCVARCLEGEVWMSYNEVLTQKDLDQGLVLTCVGHPVGGEVVLEIK</sequence>
<keyword evidence="8" id="KW-0411">Iron-sulfur</keyword>
<dbReference type="EMBL" id="VKKZ01000023">
    <property type="protein sequence ID" value="KAA6431647.1"/>
    <property type="molecule type" value="Genomic_DNA"/>
</dbReference>
<dbReference type="SUPFAM" id="SSF63380">
    <property type="entry name" value="Riboflavin synthase domain-like"/>
    <property type="match status" value="1"/>
</dbReference>
<dbReference type="GO" id="GO:0046872">
    <property type="term" value="F:metal ion binding"/>
    <property type="evidence" value="ECO:0007669"/>
    <property type="project" value="UniProtKB-KW"/>
</dbReference>
<dbReference type="InterPro" id="IPR008333">
    <property type="entry name" value="Cbr1-like_FAD-bd_dom"/>
</dbReference>
<evidence type="ECO:0000313" key="12">
    <source>
        <dbReference type="EMBL" id="MFA1771893.1"/>
    </source>
</evidence>
<dbReference type="InterPro" id="IPR001709">
    <property type="entry name" value="Flavoprot_Pyr_Nucl_cyt_Rdtase"/>
</dbReference>
<evidence type="ECO:0000313" key="11">
    <source>
        <dbReference type="EMBL" id="KAA6431647.1"/>
    </source>
</evidence>
<protein>
    <submittedName>
        <fullName evidence="11">2Fe-2S iron-sulfur cluster binding domain-containing protein</fullName>
    </submittedName>
    <submittedName>
        <fullName evidence="12">Flavin reductase family protein</fullName>
    </submittedName>
</protein>
<gene>
    <name evidence="12" type="ORF">ACD591_11380</name>
    <name evidence="11" type="ORF">FOE74_16115</name>
</gene>
<evidence type="ECO:0000256" key="8">
    <source>
        <dbReference type="ARBA" id="ARBA00023014"/>
    </source>
</evidence>
<dbReference type="PRINTS" id="PR00371">
    <property type="entry name" value="FPNCR"/>
</dbReference>
<evidence type="ECO:0000256" key="2">
    <source>
        <dbReference type="ARBA" id="ARBA00022630"/>
    </source>
</evidence>
<dbReference type="InterPro" id="IPR017927">
    <property type="entry name" value="FAD-bd_FR_type"/>
</dbReference>
<dbReference type="InterPro" id="IPR012675">
    <property type="entry name" value="Beta-grasp_dom_sf"/>
</dbReference>
<accession>A0A5M8Q6X3</accession>
<dbReference type="Gene3D" id="2.40.30.10">
    <property type="entry name" value="Translation factors"/>
    <property type="match status" value="1"/>
</dbReference>
<proteinExistence type="predicted"/>
<dbReference type="Proteomes" id="UP000323866">
    <property type="component" value="Unassembled WGS sequence"/>
</dbReference>
<dbReference type="Gene3D" id="3.10.20.30">
    <property type="match status" value="1"/>
</dbReference>
<evidence type="ECO:0000256" key="6">
    <source>
        <dbReference type="ARBA" id="ARBA00023002"/>
    </source>
</evidence>
<feature type="domain" description="2Fe-2S ferredoxin-type" evidence="9">
    <location>
        <begin position="259"/>
        <end position="347"/>
    </location>
</feature>
<dbReference type="RefSeq" id="WP_149099669.1">
    <property type="nucleotide sequence ID" value="NZ_BMMG01000006.1"/>
</dbReference>
<dbReference type="GO" id="GO:0050660">
    <property type="term" value="F:flavin adenine dinucleotide binding"/>
    <property type="evidence" value="ECO:0007669"/>
    <property type="project" value="TreeGrafter"/>
</dbReference>
<keyword evidence="4" id="KW-0479">Metal-binding</keyword>